<dbReference type="AlphaFoldDB" id="A0A853AVI4"/>
<dbReference type="RefSeq" id="WP_179724390.1">
    <property type="nucleotide sequence ID" value="NZ_JACCFJ010000001.1"/>
</dbReference>
<feature type="region of interest" description="Disordered" evidence="1">
    <location>
        <begin position="82"/>
        <end position="110"/>
    </location>
</feature>
<proteinExistence type="predicted"/>
<protein>
    <submittedName>
        <fullName evidence="2">Uncharacterized protein</fullName>
    </submittedName>
</protein>
<organism evidence="2 3">
    <name type="scientific">Saccharopolyspora hordei</name>
    <dbReference type="NCBI Taxonomy" id="1838"/>
    <lineage>
        <taxon>Bacteria</taxon>
        <taxon>Bacillati</taxon>
        <taxon>Actinomycetota</taxon>
        <taxon>Actinomycetes</taxon>
        <taxon>Pseudonocardiales</taxon>
        <taxon>Pseudonocardiaceae</taxon>
        <taxon>Saccharopolyspora</taxon>
    </lineage>
</organism>
<dbReference type="Proteomes" id="UP000587002">
    <property type="component" value="Unassembled WGS sequence"/>
</dbReference>
<evidence type="ECO:0000313" key="2">
    <source>
        <dbReference type="EMBL" id="NYI86647.1"/>
    </source>
</evidence>
<comment type="caution">
    <text evidence="2">The sequence shown here is derived from an EMBL/GenBank/DDBJ whole genome shotgun (WGS) entry which is preliminary data.</text>
</comment>
<keyword evidence="3" id="KW-1185">Reference proteome</keyword>
<sequence>MALAGDGGGHHKGHKPCCKSIKQDQDQEAEQELEQAIAQLIGQDQSNKGAVSPHQFVVGDNATLENTLYQGNNADAYNSAAQEADQGQLADLDGKQNAEQNKGGKHKKHG</sequence>
<evidence type="ECO:0000313" key="3">
    <source>
        <dbReference type="Proteomes" id="UP000587002"/>
    </source>
</evidence>
<dbReference type="EMBL" id="JACCFJ010000001">
    <property type="protein sequence ID" value="NYI86647.1"/>
    <property type="molecule type" value="Genomic_DNA"/>
</dbReference>
<accession>A0A853AVI4</accession>
<name>A0A853AVI4_9PSEU</name>
<gene>
    <name evidence="2" type="ORF">HNR68_005277</name>
</gene>
<reference evidence="2 3" key="1">
    <citation type="submission" date="2020-07" db="EMBL/GenBank/DDBJ databases">
        <title>Sequencing the genomes of 1000 actinobacteria strains.</title>
        <authorList>
            <person name="Klenk H.-P."/>
        </authorList>
    </citation>
    <scope>NUCLEOTIDE SEQUENCE [LARGE SCALE GENOMIC DNA]</scope>
    <source>
        <strain evidence="2 3">DSM 44065</strain>
    </source>
</reference>
<evidence type="ECO:0000256" key="1">
    <source>
        <dbReference type="SAM" id="MobiDB-lite"/>
    </source>
</evidence>
<feature type="region of interest" description="Disordered" evidence="1">
    <location>
        <begin position="1"/>
        <end position="32"/>
    </location>
</feature>